<protein>
    <submittedName>
        <fullName evidence="3">Twitching motility protein PilT</fullName>
    </submittedName>
</protein>
<dbReference type="GO" id="GO:0016887">
    <property type="term" value="F:ATP hydrolysis activity"/>
    <property type="evidence" value="ECO:0007669"/>
    <property type="project" value="InterPro"/>
</dbReference>
<sequence length="392" mass="43118">MKRAEIDYWIASMLASPGNVSDLNITVGKPLQVESSGVLIPVGVEPEVKKLTPFQTEVFALNIIGGNKRLLKDLVENGSCDLSYSLGNKARFRVNIFSQKGHLSTVLRILPTTIPTIDSLNLPPIFHKMPQELNGIILVTGATGSGKSTTLAALLHQINRERQVHVVTLEDPIEFEHPQIKATFNQRELGNDFDTFPNGLRAALRQAPRVILVGEMRDRETMEIGLTAAETGHLVMSTLHTVDAGQAINRCLGMFDAREQGQIRNRLVDTIRWVVGQRLLPKVGGGRVAALEVMRKNLRVADAILHGESEGKTFYDIITDGHALGMQTFDQHILELYKEGLIEEQTALGYCSHRSAVNRGLDQIKAAKGEATTGITGLAMDAEEEDPFANFR</sequence>
<gene>
    <name evidence="3" type="ORF">MNBD_DELTA03-771</name>
</gene>
<dbReference type="PANTHER" id="PTHR30486">
    <property type="entry name" value="TWITCHING MOTILITY PROTEIN PILT"/>
    <property type="match status" value="1"/>
</dbReference>
<feature type="domain" description="AAA+ ATPase" evidence="2">
    <location>
        <begin position="133"/>
        <end position="339"/>
    </location>
</feature>
<dbReference type="InterPro" id="IPR006321">
    <property type="entry name" value="PilT/PilU"/>
</dbReference>
<dbReference type="InterPro" id="IPR001482">
    <property type="entry name" value="T2SS/T4SS_dom"/>
</dbReference>
<reference evidence="3" key="1">
    <citation type="submission" date="2018-06" db="EMBL/GenBank/DDBJ databases">
        <authorList>
            <person name="Zhirakovskaya E."/>
        </authorList>
    </citation>
    <scope>NUCLEOTIDE SEQUENCE</scope>
</reference>
<dbReference type="AlphaFoldDB" id="A0A3B0VAP1"/>
<dbReference type="EMBL" id="UOEX01000346">
    <property type="protein sequence ID" value="VAW40665.1"/>
    <property type="molecule type" value="Genomic_DNA"/>
</dbReference>
<dbReference type="SMART" id="SM00382">
    <property type="entry name" value="AAA"/>
    <property type="match status" value="1"/>
</dbReference>
<proteinExistence type="inferred from homology"/>
<dbReference type="PANTHER" id="PTHR30486:SF16">
    <property type="entry name" value="TWITCHING MOTILITY PROTEIN PILT"/>
    <property type="match status" value="1"/>
</dbReference>
<dbReference type="Gene3D" id="3.40.50.300">
    <property type="entry name" value="P-loop containing nucleotide triphosphate hydrolases"/>
    <property type="match status" value="1"/>
</dbReference>
<evidence type="ECO:0000256" key="1">
    <source>
        <dbReference type="ARBA" id="ARBA00006611"/>
    </source>
</evidence>
<evidence type="ECO:0000313" key="3">
    <source>
        <dbReference type="EMBL" id="VAW40665.1"/>
    </source>
</evidence>
<dbReference type="SUPFAM" id="SSF52540">
    <property type="entry name" value="P-loop containing nucleoside triphosphate hydrolases"/>
    <property type="match status" value="1"/>
</dbReference>
<dbReference type="InterPro" id="IPR050921">
    <property type="entry name" value="T4SS_GSP_E_ATPase"/>
</dbReference>
<dbReference type="InterPro" id="IPR027417">
    <property type="entry name" value="P-loop_NTPase"/>
</dbReference>
<name>A0A3B0VAP1_9ZZZZ</name>
<organism evidence="3">
    <name type="scientific">hydrothermal vent metagenome</name>
    <dbReference type="NCBI Taxonomy" id="652676"/>
    <lineage>
        <taxon>unclassified sequences</taxon>
        <taxon>metagenomes</taxon>
        <taxon>ecological metagenomes</taxon>
    </lineage>
</organism>
<accession>A0A3B0VAP1</accession>
<evidence type="ECO:0000259" key="2">
    <source>
        <dbReference type="SMART" id="SM00382"/>
    </source>
</evidence>
<dbReference type="Pfam" id="PF00437">
    <property type="entry name" value="T2SSE"/>
    <property type="match status" value="1"/>
</dbReference>
<comment type="similarity">
    <text evidence="1">Belongs to the GSP E family.</text>
</comment>
<dbReference type="NCBIfam" id="TIGR01420">
    <property type="entry name" value="pilT_fam"/>
    <property type="match status" value="1"/>
</dbReference>
<dbReference type="CDD" id="cd01131">
    <property type="entry name" value="PilT"/>
    <property type="match status" value="1"/>
</dbReference>
<dbReference type="GO" id="GO:0005524">
    <property type="term" value="F:ATP binding"/>
    <property type="evidence" value="ECO:0007669"/>
    <property type="project" value="InterPro"/>
</dbReference>
<dbReference type="InterPro" id="IPR003593">
    <property type="entry name" value="AAA+_ATPase"/>
</dbReference>
<dbReference type="Gene3D" id="3.30.450.90">
    <property type="match status" value="1"/>
</dbReference>